<sequence length="539" mass="60284">MDSISMPCASMPNDENKLHIAMFPWLAFGHMIPYLELAKLIAQKGHRISFISTPRNIDRLPKLPPNFASFIDLVKLPLPHVENLPDNAEATIDVPVDKVPYLKKAYDALQDSMAQFLQDSQPDWLLYDFVPYWLPGIARKLGIPNAFFSIVTAASLSFTGTKSLMSERKNPEDYTVPPKWVPFPTTVAFRLFEVMRIYAGITGDESNHSEFFRFVEVLDGCDVVAVRSCTEFEPEWLRLLEDLHQKPILPVGLLPPIAYDDGDETDTWLWMKEWLDKQPKSSVVYVAFGSEAKPSQEEVTEIALGLEQSELPFFWVLRTLGLSELPEGFEERTKGQGVVCKSWAPQLKILAHDSIGGFLSHSGWSSVVEALQFERALILLTFFADQGINAKVLEEKHIGYLIPRNEHDGSFTSDSVAKSLRVVVVEEEGKMYRDKAKEMKGLFGDRQSQDRIIEGVAERAYQSGFSQGRPVTAKLLVASDLVGCLGGNEDKVLSEMGGVTGADIRILEGDQILNYASVNDVVVQGCRRVVSMIVSMSML</sequence>
<accession>A0A2N9GJD9</accession>
<dbReference type="FunFam" id="3.40.50.2000:FF:000037">
    <property type="entry name" value="Glycosyltransferase"/>
    <property type="match status" value="1"/>
</dbReference>
<keyword evidence="3" id="KW-0808">Transferase</keyword>
<gene>
    <name evidence="4" type="ORF">FSB_LOCUS30448</name>
</gene>
<proteinExistence type="inferred from homology"/>
<protein>
    <recommendedName>
        <fullName evidence="5">UDP-glycosyltransferases domain-containing protein</fullName>
    </recommendedName>
</protein>
<dbReference type="PANTHER" id="PTHR48045">
    <property type="entry name" value="UDP-GLYCOSYLTRANSFERASE 72B1"/>
    <property type="match status" value="1"/>
</dbReference>
<dbReference type="InterPro" id="IPR002213">
    <property type="entry name" value="UDP_glucos_trans"/>
</dbReference>
<dbReference type="Pfam" id="PF00201">
    <property type="entry name" value="UDPGT"/>
    <property type="match status" value="1"/>
</dbReference>
<name>A0A2N9GJD9_FAGSY</name>
<evidence type="ECO:0000256" key="2">
    <source>
        <dbReference type="ARBA" id="ARBA00022676"/>
    </source>
</evidence>
<dbReference type="FunFam" id="3.40.50.2000:FF:000088">
    <property type="entry name" value="Glycosyltransferase"/>
    <property type="match status" value="1"/>
</dbReference>
<dbReference type="EMBL" id="OIVN01002320">
    <property type="protein sequence ID" value="SPD02566.1"/>
    <property type="molecule type" value="Genomic_DNA"/>
</dbReference>
<evidence type="ECO:0000313" key="4">
    <source>
        <dbReference type="EMBL" id="SPD02566.1"/>
    </source>
</evidence>
<evidence type="ECO:0000256" key="1">
    <source>
        <dbReference type="ARBA" id="ARBA00009995"/>
    </source>
</evidence>
<dbReference type="GO" id="GO:0008194">
    <property type="term" value="F:UDP-glycosyltransferase activity"/>
    <property type="evidence" value="ECO:0007669"/>
    <property type="project" value="InterPro"/>
</dbReference>
<evidence type="ECO:0000256" key="3">
    <source>
        <dbReference type="ARBA" id="ARBA00022679"/>
    </source>
</evidence>
<comment type="similarity">
    <text evidence="1">Belongs to the UDP-glycosyltransferase family.</text>
</comment>
<evidence type="ECO:0008006" key="5">
    <source>
        <dbReference type="Google" id="ProtNLM"/>
    </source>
</evidence>
<dbReference type="SUPFAM" id="SSF53756">
    <property type="entry name" value="UDP-Glycosyltransferase/glycogen phosphorylase"/>
    <property type="match status" value="1"/>
</dbReference>
<dbReference type="PANTHER" id="PTHR48045:SF20">
    <property type="entry name" value="UDP-RHAMNOSE:RHAMNOSYLTRANSFERASE 1"/>
    <property type="match status" value="1"/>
</dbReference>
<organism evidence="4">
    <name type="scientific">Fagus sylvatica</name>
    <name type="common">Beechnut</name>
    <dbReference type="NCBI Taxonomy" id="28930"/>
    <lineage>
        <taxon>Eukaryota</taxon>
        <taxon>Viridiplantae</taxon>
        <taxon>Streptophyta</taxon>
        <taxon>Embryophyta</taxon>
        <taxon>Tracheophyta</taxon>
        <taxon>Spermatophyta</taxon>
        <taxon>Magnoliopsida</taxon>
        <taxon>eudicotyledons</taxon>
        <taxon>Gunneridae</taxon>
        <taxon>Pentapetalae</taxon>
        <taxon>rosids</taxon>
        <taxon>fabids</taxon>
        <taxon>Fagales</taxon>
        <taxon>Fagaceae</taxon>
        <taxon>Fagus</taxon>
    </lineage>
</organism>
<dbReference type="Gene3D" id="3.40.50.2000">
    <property type="entry name" value="Glycogen Phosphorylase B"/>
    <property type="match status" value="2"/>
</dbReference>
<keyword evidence="2" id="KW-0328">Glycosyltransferase</keyword>
<dbReference type="AlphaFoldDB" id="A0A2N9GJD9"/>
<dbReference type="CDD" id="cd03784">
    <property type="entry name" value="GT1_Gtf-like"/>
    <property type="match status" value="1"/>
</dbReference>
<reference evidence="4" key="1">
    <citation type="submission" date="2018-02" db="EMBL/GenBank/DDBJ databases">
        <authorList>
            <person name="Cohen D.B."/>
            <person name="Kent A.D."/>
        </authorList>
    </citation>
    <scope>NUCLEOTIDE SEQUENCE</scope>
</reference>